<dbReference type="Pfam" id="PF07963">
    <property type="entry name" value="N_methyl"/>
    <property type="match status" value="1"/>
</dbReference>
<evidence type="ECO:0000313" key="3">
    <source>
        <dbReference type="EMBL" id="QDU77508.1"/>
    </source>
</evidence>
<keyword evidence="1" id="KW-1133">Transmembrane helix</keyword>
<dbReference type="NCBIfam" id="TIGR02532">
    <property type="entry name" value="IV_pilin_GFxxxE"/>
    <property type="match status" value="1"/>
</dbReference>
<reference evidence="4" key="1">
    <citation type="submission" date="2019-02" db="EMBL/GenBank/DDBJ databases">
        <title>Deep-cultivation of Planctomycetes and their phenomic and genomic characterization uncovers novel biology.</title>
        <authorList>
            <person name="Wiegand S."/>
            <person name="Jogler M."/>
            <person name="Boedeker C."/>
            <person name="Pinto D."/>
            <person name="Vollmers J."/>
            <person name="Rivas-Marin E."/>
            <person name="Kohn T."/>
            <person name="Peeters S.H."/>
            <person name="Heuer A."/>
            <person name="Rast P."/>
            <person name="Oberbeckmann S."/>
            <person name="Bunk B."/>
            <person name="Jeske O."/>
            <person name="Meyerdierks A."/>
            <person name="Storesund J.E."/>
            <person name="Kallscheuer N."/>
            <person name="Luecker S."/>
            <person name="Lage O.M."/>
            <person name="Pohl T."/>
            <person name="Merkel B.J."/>
            <person name="Hornburger P."/>
            <person name="Mueller R.-W."/>
            <person name="Bruemmer F."/>
            <person name="Labrenz M."/>
            <person name="Spormann A.M."/>
            <person name="Op den Camp H."/>
            <person name="Overmann J."/>
            <person name="Amann R."/>
            <person name="Jetten M.S.M."/>
            <person name="Mascher T."/>
            <person name="Medema M.H."/>
            <person name="Devos D.P."/>
            <person name="Kaster A.-K."/>
            <person name="Ovreas L."/>
            <person name="Rohde M."/>
            <person name="Galperin M.Y."/>
            <person name="Jogler C."/>
        </authorList>
    </citation>
    <scope>NUCLEOTIDE SEQUENCE [LARGE SCALE GENOMIC DNA]</scope>
    <source>
        <strain evidence="4">Pan97</strain>
    </source>
</reference>
<dbReference type="Gene3D" id="3.30.700.10">
    <property type="entry name" value="Glycoprotein, Type 4 Pilin"/>
    <property type="match status" value="1"/>
</dbReference>
<dbReference type="PANTHER" id="PTHR30093:SF2">
    <property type="entry name" value="TYPE II SECRETION SYSTEM PROTEIN H"/>
    <property type="match status" value="1"/>
</dbReference>
<dbReference type="InterPro" id="IPR045584">
    <property type="entry name" value="Pilin-like"/>
</dbReference>
<dbReference type="KEGG" id="bvo:Pan97_45780"/>
<name>A0A518CE69_9BACT</name>
<gene>
    <name evidence="3" type="ORF">Pan97_45780</name>
</gene>
<dbReference type="AlphaFoldDB" id="A0A518CE69"/>
<accession>A0A518CE69</accession>
<dbReference type="OrthoDB" id="255848at2"/>
<protein>
    <recommendedName>
        <fullName evidence="2">DUF1559 domain-containing protein</fullName>
    </recommendedName>
</protein>
<dbReference type="PANTHER" id="PTHR30093">
    <property type="entry name" value="GENERAL SECRETION PATHWAY PROTEIN G"/>
    <property type="match status" value="1"/>
</dbReference>
<keyword evidence="1" id="KW-0472">Membrane</keyword>
<dbReference type="InterPro" id="IPR027558">
    <property type="entry name" value="Pre_pil_HX9DG_C"/>
</dbReference>
<keyword evidence="1" id="KW-0812">Transmembrane</keyword>
<evidence type="ECO:0000256" key="1">
    <source>
        <dbReference type="SAM" id="Phobius"/>
    </source>
</evidence>
<dbReference type="Proteomes" id="UP000318626">
    <property type="component" value="Chromosome"/>
</dbReference>
<proteinExistence type="predicted"/>
<dbReference type="EMBL" id="CP036289">
    <property type="protein sequence ID" value="QDU77508.1"/>
    <property type="molecule type" value="Genomic_DNA"/>
</dbReference>
<evidence type="ECO:0000259" key="2">
    <source>
        <dbReference type="Pfam" id="PF07596"/>
    </source>
</evidence>
<dbReference type="Pfam" id="PF07596">
    <property type="entry name" value="SBP_bac_10"/>
    <property type="match status" value="1"/>
</dbReference>
<evidence type="ECO:0000313" key="4">
    <source>
        <dbReference type="Proteomes" id="UP000318626"/>
    </source>
</evidence>
<dbReference type="NCBIfam" id="TIGR04294">
    <property type="entry name" value="pre_pil_HX9DG"/>
    <property type="match status" value="1"/>
</dbReference>
<dbReference type="InterPro" id="IPR011453">
    <property type="entry name" value="DUF1559"/>
</dbReference>
<organism evidence="3 4">
    <name type="scientific">Bremerella volcania</name>
    <dbReference type="NCBI Taxonomy" id="2527984"/>
    <lineage>
        <taxon>Bacteria</taxon>
        <taxon>Pseudomonadati</taxon>
        <taxon>Planctomycetota</taxon>
        <taxon>Planctomycetia</taxon>
        <taxon>Pirellulales</taxon>
        <taxon>Pirellulaceae</taxon>
        <taxon>Bremerella</taxon>
    </lineage>
</organism>
<dbReference type="SUPFAM" id="SSF54523">
    <property type="entry name" value="Pili subunits"/>
    <property type="match status" value="1"/>
</dbReference>
<sequence length="326" mass="35079">MSRNNARKSKHLGFTLVELLVVIAIIGILIALLLPAVQQAREAARRMNCQANLKQIGIALHNYHDVYKTFPPGGFRYMGPSPSSTNENTAFGATSHSFLVTILPQVEFSAMADQFNYIQGWRGKPNRRVVTTVPPVYQCPSAPLTHSDHTDETIIDSSDAVIGPMFAGHYVGNMGPVGPGYQLFCKKSSDSGSAPNCQSFNEVSNQGVLGANSKIGFRDITDGTSNTIMVGELSTNQYPTGAAAPRAWSRGCADHSCGMSKNVKFGINIQGFVSGNFNNMSFSSMHPGGTQLLMADSSVHFVSENIDMDIYLSTASRNGNEVASLD</sequence>
<feature type="transmembrane region" description="Helical" evidence="1">
    <location>
        <begin position="12"/>
        <end position="37"/>
    </location>
</feature>
<keyword evidence="4" id="KW-1185">Reference proteome</keyword>
<dbReference type="InterPro" id="IPR012902">
    <property type="entry name" value="N_methyl_site"/>
</dbReference>
<feature type="domain" description="DUF1559" evidence="2">
    <location>
        <begin position="38"/>
        <end position="308"/>
    </location>
</feature>
<dbReference type="RefSeq" id="WP_144976431.1">
    <property type="nucleotide sequence ID" value="NZ_CP036289.1"/>
</dbReference>